<dbReference type="RefSeq" id="WP_165141667.1">
    <property type="nucleotide sequence ID" value="NZ_JAALLT010000003.1"/>
</dbReference>
<keyword evidence="1" id="KW-0732">Signal</keyword>
<evidence type="ECO:0000256" key="1">
    <source>
        <dbReference type="SAM" id="SignalP"/>
    </source>
</evidence>
<dbReference type="InterPro" id="IPR006141">
    <property type="entry name" value="Intein_N"/>
</dbReference>
<proteinExistence type="predicted"/>
<feature type="signal peptide" evidence="1">
    <location>
        <begin position="1"/>
        <end position="21"/>
    </location>
</feature>
<keyword evidence="3" id="KW-1185">Reference proteome</keyword>
<sequence length="300" mass="34881">MKKSLLSFLVLILCIQIQTRAQIDSTFQGELSDFIIEQHPHYYLKYIHSKELNDGLKAHFFIYRNKDDKWPYGSGFEIIHPENDNPIWYLKMNGDFGLHSLQQIDINADGKMDLFFYAGFEDVFSTYIYTANYGTLSGNGYDSNNFAKAYANKNDYSVLLNFDNQSRPIIIDSGYDGDEKRSGMSCFSNQSDLAVRSENKLILSDSVKQEITKKYEEVTGLLDQYNFDYNMPEVYSIFNTKILDPIKLYKIEDNESVEVTSEYPTYLKWRIDLLKTIQSESSENCMDNIQSTIKHLESYL</sequence>
<evidence type="ECO:0000313" key="3">
    <source>
        <dbReference type="Proteomes" id="UP000473278"/>
    </source>
</evidence>
<organism evidence="2 3">
    <name type="scientific">Halalkalibaculum roseum</name>
    <dbReference type="NCBI Taxonomy" id="2709311"/>
    <lineage>
        <taxon>Bacteria</taxon>
        <taxon>Pseudomonadati</taxon>
        <taxon>Balneolota</taxon>
        <taxon>Balneolia</taxon>
        <taxon>Balneolales</taxon>
        <taxon>Balneolaceae</taxon>
        <taxon>Halalkalibaculum</taxon>
    </lineage>
</organism>
<name>A0A6M1SX96_9BACT</name>
<reference evidence="2 3" key="1">
    <citation type="submission" date="2020-02" db="EMBL/GenBank/DDBJ databases">
        <title>Balneolaceae bacterium YR4-1, complete genome.</title>
        <authorList>
            <person name="Li Y."/>
            <person name="Wu S."/>
        </authorList>
    </citation>
    <scope>NUCLEOTIDE SEQUENCE [LARGE SCALE GENOMIC DNA]</scope>
    <source>
        <strain evidence="2 3">YR4-1</strain>
    </source>
</reference>
<gene>
    <name evidence="2" type="ORF">G3570_09455</name>
</gene>
<dbReference type="GO" id="GO:0016539">
    <property type="term" value="P:intein-mediated protein splicing"/>
    <property type="evidence" value="ECO:0007669"/>
    <property type="project" value="InterPro"/>
</dbReference>
<comment type="caution">
    <text evidence="2">The sequence shown here is derived from an EMBL/GenBank/DDBJ whole genome shotgun (WGS) entry which is preliminary data.</text>
</comment>
<dbReference type="AlphaFoldDB" id="A0A6M1SX96"/>
<dbReference type="PROSITE" id="PS50817">
    <property type="entry name" value="INTEIN_N_TER"/>
    <property type="match status" value="1"/>
</dbReference>
<accession>A0A6M1SX96</accession>
<dbReference type="EMBL" id="JAALLT010000003">
    <property type="protein sequence ID" value="NGP76858.1"/>
    <property type="molecule type" value="Genomic_DNA"/>
</dbReference>
<feature type="chain" id="PRO_5026763594" description="VCBS repeat-containing protein" evidence="1">
    <location>
        <begin position="22"/>
        <end position="300"/>
    </location>
</feature>
<evidence type="ECO:0000313" key="2">
    <source>
        <dbReference type="EMBL" id="NGP76858.1"/>
    </source>
</evidence>
<dbReference type="Proteomes" id="UP000473278">
    <property type="component" value="Unassembled WGS sequence"/>
</dbReference>
<evidence type="ECO:0008006" key="4">
    <source>
        <dbReference type="Google" id="ProtNLM"/>
    </source>
</evidence>
<protein>
    <recommendedName>
        <fullName evidence="4">VCBS repeat-containing protein</fullName>
    </recommendedName>
</protein>